<gene>
    <name evidence="8" type="ORF">EOK75_05690</name>
</gene>
<feature type="transmembrane region" description="Helical" evidence="6">
    <location>
        <begin position="82"/>
        <end position="100"/>
    </location>
</feature>
<dbReference type="RefSeq" id="WP_137192994.1">
    <property type="nucleotide sequence ID" value="NZ_CP039964.1"/>
</dbReference>
<dbReference type="EMBL" id="CP039964">
    <property type="protein sequence ID" value="QCO55311.1"/>
    <property type="molecule type" value="Genomic_DNA"/>
</dbReference>
<feature type="domain" description="EamA" evidence="7">
    <location>
        <begin position="13"/>
        <end position="146"/>
    </location>
</feature>
<feature type="transmembrane region" description="Helical" evidence="6">
    <location>
        <begin position="131"/>
        <end position="150"/>
    </location>
</feature>
<feature type="transmembrane region" description="Helical" evidence="6">
    <location>
        <begin position="247"/>
        <end position="263"/>
    </location>
</feature>
<comment type="subcellular location">
    <subcellularLocation>
        <location evidence="1">Membrane</location>
        <topology evidence="1">Multi-pass membrane protein</topology>
    </subcellularLocation>
</comment>
<dbReference type="Proteomes" id="UP000298631">
    <property type="component" value="Chromosome"/>
</dbReference>
<organism evidence="8 9">
    <name type="scientific">Pseudorhodobacter turbinis</name>
    <dbReference type="NCBI Taxonomy" id="2500533"/>
    <lineage>
        <taxon>Bacteria</taxon>
        <taxon>Pseudomonadati</taxon>
        <taxon>Pseudomonadota</taxon>
        <taxon>Alphaproteobacteria</taxon>
        <taxon>Rhodobacterales</taxon>
        <taxon>Paracoccaceae</taxon>
        <taxon>Pseudorhodobacter</taxon>
    </lineage>
</organism>
<feature type="transmembrane region" description="Helical" evidence="6">
    <location>
        <begin position="186"/>
        <end position="208"/>
    </location>
</feature>
<accession>A0A4P8EE54</accession>
<evidence type="ECO:0000256" key="3">
    <source>
        <dbReference type="ARBA" id="ARBA00022692"/>
    </source>
</evidence>
<evidence type="ECO:0000256" key="5">
    <source>
        <dbReference type="ARBA" id="ARBA00023136"/>
    </source>
</evidence>
<feature type="transmembrane region" description="Helical" evidence="6">
    <location>
        <begin position="156"/>
        <end position="174"/>
    </location>
</feature>
<dbReference type="InterPro" id="IPR037185">
    <property type="entry name" value="EmrE-like"/>
</dbReference>
<dbReference type="PANTHER" id="PTHR22911">
    <property type="entry name" value="ACYL-MALONYL CONDENSING ENZYME-RELATED"/>
    <property type="match status" value="1"/>
</dbReference>
<dbReference type="Pfam" id="PF00892">
    <property type="entry name" value="EamA"/>
    <property type="match status" value="2"/>
</dbReference>
<feature type="domain" description="EamA" evidence="7">
    <location>
        <begin position="157"/>
        <end position="283"/>
    </location>
</feature>
<feature type="transmembrane region" description="Helical" evidence="6">
    <location>
        <begin position="214"/>
        <end position="235"/>
    </location>
</feature>
<dbReference type="PANTHER" id="PTHR22911:SF6">
    <property type="entry name" value="SOLUTE CARRIER FAMILY 35 MEMBER G1"/>
    <property type="match status" value="1"/>
</dbReference>
<dbReference type="SUPFAM" id="SSF103481">
    <property type="entry name" value="Multidrug resistance efflux transporter EmrE"/>
    <property type="match status" value="2"/>
</dbReference>
<evidence type="ECO:0000259" key="7">
    <source>
        <dbReference type="Pfam" id="PF00892"/>
    </source>
</evidence>
<evidence type="ECO:0000256" key="2">
    <source>
        <dbReference type="ARBA" id="ARBA00009853"/>
    </source>
</evidence>
<feature type="transmembrane region" description="Helical" evidence="6">
    <location>
        <begin position="269"/>
        <end position="287"/>
    </location>
</feature>
<dbReference type="KEGG" id="pseb:EOK75_05690"/>
<feature type="transmembrane region" description="Helical" evidence="6">
    <location>
        <begin position="34"/>
        <end position="62"/>
    </location>
</feature>
<evidence type="ECO:0000313" key="8">
    <source>
        <dbReference type="EMBL" id="QCO55311.1"/>
    </source>
</evidence>
<evidence type="ECO:0000256" key="6">
    <source>
        <dbReference type="SAM" id="Phobius"/>
    </source>
</evidence>
<dbReference type="GO" id="GO:0016020">
    <property type="term" value="C:membrane"/>
    <property type="evidence" value="ECO:0007669"/>
    <property type="project" value="UniProtKB-SubCell"/>
</dbReference>
<feature type="transmembrane region" description="Helical" evidence="6">
    <location>
        <begin position="106"/>
        <end position="124"/>
    </location>
</feature>
<dbReference type="InterPro" id="IPR000620">
    <property type="entry name" value="EamA_dom"/>
</dbReference>
<sequence>MRPPQARVDNPMFGLGGMCVALAIFTATDTSAKWLLLAGLPVLQVVFVRFSVHFLLASLICIPREGMGVFRSHAPRFQAARAALLLGTTAFNFAALKYLPITITTAIFFSSPIMITIMSVLFLGERVGGRRVMAILVGFAGVLVVVQPWGAGFHPAMALSFCGLMCASGYFVLTRRLAGVESNATSQLWASGLAMVVLTPFGLSVWVWPETASAWAVLGLIGVFGASGHAIAVAAHRYADASNLAPMTYIQVIYATAAGYFIFGNLPSWATAIGTAIIIASGIYIWRRERFLMLQRRRVEVPASI</sequence>
<dbReference type="AlphaFoldDB" id="A0A4P8EE54"/>
<dbReference type="OrthoDB" id="9815809at2"/>
<evidence type="ECO:0000313" key="9">
    <source>
        <dbReference type="Proteomes" id="UP000298631"/>
    </source>
</evidence>
<proteinExistence type="inferred from homology"/>
<evidence type="ECO:0000256" key="1">
    <source>
        <dbReference type="ARBA" id="ARBA00004141"/>
    </source>
</evidence>
<feature type="transmembrane region" description="Helical" evidence="6">
    <location>
        <begin position="12"/>
        <end position="28"/>
    </location>
</feature>
<comment type="similarity">
    <text evidence="2">Belongs to the drug/metabolite transporter (DMT) superfamily. 10 TMS drug/metabolite exporter (DME) (TC 2.A.7.3) family.</text>
</comment>
<reference evidence="8 9" key="1">
    <citation type="submission" date="2019-05" db="EMBL/GenBank/DDBJ databases">
        <title>Pseudorhodobacter turbinis sp. nov., isolated from the gut of the Korean turban shell.</title>
        <authorList>
            <person name="Jeong Y.-S."/>
            <person name="Kang W.-R."/>
            <person name="Bae J.-W."/>
        </authorList>
    </citation>
    <scope>NUCLEOTIDE SEQUENCE [LARGE SCALE GENOMIC DNA]</scope>
    <source>
        <strain evidence="8 9">S12M18</strain>
    </source>
</reference>
<keyword evidence="9" id="KW-1185">Reference proteome</keyword>
<evidence type="ECO:0000256" key="4">
    <source>
        <dbReference type="ARBA" id="ARBA00022989"/>
    </source>
</evidence>
<protein>
    <submittedName>
        <fullName evidence="8">DMT family transporter</fullName>
    </submittedName>
</protein>
<keyword evidence="3 6" id="KW-0812">Transmembrane</keyword>
<keyword evidence="5 6" id="KW-0472">Membrane</keyword>
<name>A0A4P8EE54_9RHOB</name>
<keyword evidence="4 6" id="KW-1133">Transmembrane helix</keyword>